<evidence type="ECO:0000259" key="2">
    <source>
        <dbReference type="Pfam" id="PF13439"/>
    </source>
</evidence>
<evidence type="ECO:0000259" key="1">
    <source>
        <dbReference type="Pfam" id="PF00534"/>
    </source>
</evidence>
<comment type="caution">
    <text evidence="3">The sequence shown here is derived from an EMBL/GenBank/DDBJ whole genome shotgun (WGS) entry which is preliminary data.</text>
</comment>
<dbReference type="PANTHER" id="PTHR12526">
    <property type="entry name" value="GLYCOSYLTRANSFERASE"/>
    <property type="match status" value="1"/>
</dbReference>
<dbReference type="InterPro" id="IPR028098">
    <property type="entry name" value="Glyco_trans_4-like_N"/>
</dbReference>
<organism evidence="3 4">
    <name type="scientific">Pelagicoccus albus</name>
    <dbReference type="NCBI Taxonomy" id="415222"/>
    <lineage>
        <taxon>Bacteria</taxon>
        <taxon>Pseudomonadati</taxon>
        <taxon>Verrucomicrobiota</taxon>
        <taxon>Opitutia</taxon>
        <taxon>Puniceicoccales</taxon>
        <taxon>Pelagicoccaceae</taxon>
        <taxon>Pelagicoccus</taxon>
    </lineage>
</organism>
<dbReference type="Gene3D" id="3.40.50.2000">
    <property type="entry name" value="Glycogen Phosphorylase B"/>
    <property type="match status" value="2"/>
</dbReference>
<reference evidence="3 4" key="1">
    <citation type="submission" date="2020-07" db="EMBL/GenBank/DDBJ databases">
        <authorList>
            <person name="Feng X."/>
        </authorList>
    </citation>
    <scope>NUCLEOTIDE SEQUENCE [LARGE SCALE GENOMIC DNA]</scope>
    <source>
        <strain evidence="3 4">JCM23202</strain>
    </source>
</reference>
<dbReference type="RefSeq" id="WP_185659078.1">
    <property type="nucleotide sequence ID" value="NZ_CAWPOO010000006.1"/>
</dbReference>
<protein>
    <submittedName>
        <fullName evidence="3">Glycosyltransferase</fullName>
    </submittedName>
</protein>
<keyword evidence="4" id="KW-1185">Reference proteome</keyword>
<dbReference type="Proteomes" id="UP000526501">
    <property type="component" value="Unassembled WGS sequence"/>
</dbReference>
<keyword evidence="3" id="KW-0808">Transferase</keyword>
<dbReference type="Pfam" id="PF13439">
    <property type="entry name" value="Glyco_transf_4"/>
    <property type="match status" value="1"/>
</dbReference>
<feature type="domain" description="Glycosyltransferase subfamily 4-like N-terminal" evidence="2">
    <location>
        <begin position="46"/>
        <end position="233"/>
    </location>
</feature>
<accession>A0A7X1B6B4</accession>
<gene>
    <name evidence="3" type="ORF">H5P27_03955</name>
</gene>
<evidence type="ECO:0000313" key="4">
    <source>
        <dbReference type="Proteomes" id="UP000526501"/>
    </source>
</evidence>
<dbReference type="GO" id="GO:0016757">
    <property type="term" value="F:glycosyltransferase activity"/>
    <property type="evidence" value="ECO:0007669"/>
    <property type="project" value="InterPro"/>
</dbReference>
<dbReference type="Pfam" id="PF00534">
    <property type="entry name" value="Glycos_transf_1"/>
    <property type="match status" value="1"/>
</dbReference>
<proteinExistence type="predicted"/>
<feature type="domain" description="Glycosyl transferase family 1" evidence="1">
    <location>
        <begin position="244"/>
        <end position="416"/>
    </location>
</feature>
<name>A0A7X1B6B4_9BACT</name>
<sequence length="452" mass="50777">MEITPESFVEKFEIEPQAADAEKRIAMVSTHGYVAAEPPLGMPDTGGQVVFVIELSRKLAQLGYQVDVWTRQFEGQPAEEVVDEGVRLLRVPCGGDEFIAKEFLYKDIPEWCRNALAKIRSEGLQYEFVNSHYWDAGIAGEALSKSLGCPHVHTPHSLGTWKRRKMETDFPDDRESFDEVYNFTDRIKHEQKVYDSCSMVVATSPIQMDMFFDDYGLPEEKVAMIPPGYDDTRFYPVSEASRDSLREKFGFEGRVITSIGRLSRNKGFDLLIDAFAVVAKRFDDVRLFMPLGSESEEQAEDPMLADIVDQIHRLGLQDRVTLTQSLDDELMPDFYRASDLFCLPSRYEPFGMTAVEAMASGAPTIVTTNGGLYRTLEYGKDALYADSFDAQDFGITMCKVLEFPQISRRLSENGSNKARSLFTWSGIAQQLIAVVEGVESGSGKPEKLMPVA</sequence>
<dbReference type="InterPro" id="IPR001296">
    <property type="entry name" value="Glyco_trans_1"/>
</dbReference>
<dbReference type="AlphaFoldDB" id="A0A7X1B6B4"/>
<dbReference type="SUPFAM" id="SSF53756">
    <property type="entry name" value="UDP-Glycosyltransferase/glycogen phosphorylase"/>
    <property type="match status" value="1"/>
</dbReference>
<dbReference type="EMBL" id="JACHVC010000006">
    <property type="protein sequence ID" value="MBC2605190.1"/>
    <property type="molecule type" value="Genomic_DNA"/>
</dbReference>
<evidence type="ECO:0000313" key="3">
    <source>
        <dbReference type="EMBL" id="MBC2605190.1"/>
    </source>
</evidence>